<dbReference type="InterPro" id="IPR021119">
    <property type="entry name" value="Poxvirus_F1/C10"/>
</dbReference>
<evidence type="ECO:0000313" key="1">
    <source>
        <dbReference type="EMBL" id="AKJ93668.1"/>
    </source>
</evidence>
<evidence type="ECO:0000313" key="2">
    <source>
        <dbReference type="Proteomes" id="UP000101745"/>
    </source>
</evidence>
<dbReference type="GeneID" id="24528068"/>
<sequence length="237" mass="27607">MDSMLSMFMCNNIVDMHDIHNDIDDIHNDIHDIDDNINDDIEDEGSDTDHNYEYPRPENMLYRFDQSTNMLDCLSERDHVMAAVQYYMSRQCLNDLYRRLPTKTRSYIDIINTHCGKINNDYASDMNIMYDMASTESFTVYDINNEVNTLLINNNGLGIRLATISFITILGRRCMNPVETMKMFTLLSHTICDDCFVDYIKDIARCGNITNNYTSLKLIGITVFMFVTYKTLKYIMG</sequence>
<dbReference type="Pfam" id="PF11099">
    <property type="entry name" value="M11L"/>
    <property type="match status" value="1"/>
</dbReference>
<dbReference type="InterPro" id="IPR036834">
    <property type="entry name" value="Bcl-2-like_sf"/>
</dbReference>
<name>A0A0G3FXK1_RACVI</name>
<dbReference type="Proteomes" id="UP000101745">
    <property type="component" value="Segment"/>
</dbReference>
<proteinExistence type="predicted"/>
<dbReference type="KEGG" id="vg:24528068"/>
<dbReference type="GO" id="GO:0033668">
    <property type="term" value="P:symbiont-mediated suppression of host apoptosis"/>
    <property type="evidence" value="ECO:0007669"/>
    <property type="project" value="InterPro"/>
</dbReference>
<protein>
    <submittedName>
        <fullName evidence="1">Caspase-9 (Apoptosis) inhibitor (Mitochondrial-associated)</fullName>
    </submittedName>
</protein>
<reference evidence="1 2" key="1">
    <citation type="journal article" date="2015" name="J. Gen. Virol.">
        <title>Genome sequence and comparative virulence of raccoonpox virus: the first North American poxvirus sequence.</title>
        <authorList>
            <person name="Fleischauer C."/>
            <person name="Upton C."/>
            <person name="Victoria J."/>
            <person name="Jones G.J."/>
            <person name="Roper R.L."/>
        </authorList>
    </citation>
    <scope>NUCLEOTIDE SEQUENCE [LARGE SCALE GENOMIC DNA]</scope>
    <source>
        <strain evidence="1 2">Herman</strain>
    </source>
</reference>
<dbReference type="OrthoDB" id="14269at10239"/>
<gene>
    <name evidence="1" type="ORF">RCNV-Herman-034</name>
</gene>
<dbReference type="Gene3D" id="1.10.437.10">
    <property type="entry name" value="Blc2-like"/>
    <property type="match status" value="1"/>
</dbReference>
<accession>A0A0G3FXK1</accession>
<organismHost>
    <name type="scientific">Procyon lotor</name>
    <name type="common">Raccoon</name>
    <dbReference type="NCBI Taxonomy" id="9654"/>
</organismHost>
<dbReference type="RefSeq" id="YP_009143347.1">
    <property type="nucleotide sequence ID" value="NC_027213.1"/>
</dbReference>
<dbReference type="EMBL" id="KP143769">
    <property type="protein sequence ID" value="AKJ93668.1"/>
    <property type="molecule type" value="Genomic_DNA"/>
</dbReference>
<keyword evidence="2" id="KW-1185">Reference proteome</keyword>
<organism evidence="1 2">
    <name type="scientific">Raccoon poxvirus</name>
    <name type="common">RCN</name>
    <dbReference type="NCBI Taxonomy" id="10256"/>
    <lineage>
        <taxon>Viruses</taxon>
        <taxon>Varidnaviria</taxon>
        <taxon>Bamfordvirae</taxon>
        <taxon>Nucleocytoviricota</taxon>
        <taxon>Pokkesviricetes</taxon>
        <taxon>Chitovirales</taxon>
        <taxon>Poxviridae</taxon>
        <taxon>Chordopoxvirinae</taxon>
        <taxon>Orthopoxvirus</taxon>
        <taxon>Orthopoxvirus raccoonpox</taxon>
    </lineage>
</organism>